<protein>
    <submittedName>
        <fullName evidence="1">Uncharacterized protein</fullName>
    </submittedName>
</protein>
<keyword evidence="2" id="KW-1185">Reference proteome</keyword>
<evidence type="ECO:0000313" key="1">
    <source>
        <dbReference type="EMBL" id="KAH7256207.1"/>
    </source>
</evidence>
<dbReference type="EMBL" id="JAGPXF010000002">
    <property type="protein sequence ID" value="KAH7256207.1"/>
    <property type="molecule type" value="Genomic_DNA"/>
</dbReference>
<dbReference type="Proteomes" id="UP000813427">
    <property type="component" value="Unassembled WGS sequence"/>
</dbReference>
<proteinExistence type="predicted"/>
<name>A0A8K0WFY3_9HYPO</name>
<reference evidence="1" key="1">
    <citation type="journal article" date="2021" name="Nat. Commun.">
        <title>Genetic determinants of endophytism in the Arabidopsis root mycobiome.</title>
        <authorList>
            <person name="Mesny F."/>
            <person name="Miyauchi S."/>
            <person name="Thiergart T."/>
            <person name="Pickel B."/>
            <person name="Atanasova L."/>
            <person name="Karlsson M."/>
            <person name="Huettel B."/>
            <person name="Barry K.W."/>
            <person name="Haridas S."/>
            <person name="Chen C."/>
            <person name="Bauer D."/>
            <person name="Andreopoulos W."/>
            <person name="Pangilinan J."/>
            <person name="LaButti K."/>
            <person name="Riley R."/>
            <person name="Lipzen A."/>
            <person name="Clum A."/>
            <person name="Drula E."/>
            <person name="Henrissat B."/>
            <person name="Kohler A."/>
            <person name="Grigoriev I.V."/>
            <person name="Martin F.M."/>
            <person name="Hacquard S."/>
        </authorList>
    </citation>
    <scope>NUCLEOTIDE SEQUENCE</scope>
    <source>
        <strain evidence="1">MPI-SDFR-AT-0068</strain>
    </source>
</reference>
<comment type="caution">
    <text evidence="1">The sequence shown here is derived from an EMBL/GenBank/DDBJ whole genome shotgun (WGS) entry which is preliminary data.</text>
</comment>
<organism evidence="1 2">
    <name type="scientific">Fusarium tricinctum</name>
    <dbReference type="NCBI Taxonomy" id="61284"/>
    <lineage>
        <taxon>Eukaryota</taxon>
        <taxon>Fungi</taxon>
        <taxon>Dikarya</taxon>
        <taxon>Ascomycota</taxon>
        <taxon>Pezizomycotina</taxon>
        <taxon>Sordariomycetes</taxon>
        <taxon>Hypocreomycetidae</taxon>
        <taxon>Hypocreales</taxon>
        <taxon>Nectriaceae</taxon>
        <taxon>Fusarium</taxon>
        <taxon>Fusarium tricinctum species complex</taxon>
    </lineage>
</organism>
<accession>A0A8K0WFY3</accession>
<gene>
    <name evidence="1" type="ORF">BKA59DRAFT_507123</name>
</gene>
<dbReference type="OrthoDB" id="10460614at2759"/>
<dbReference type="AlphaFoldDB" id="A0A8K0WFY3"/>
<sequence>MPGLILTRPAEHTKWRCNKFINMIGRPKCIMISDMDTDKCSFCGNTRDIGADALNDSEEKIGSLVDIAFGEEVWEMSVSYLSTELHSEHTHWQCILRSEANASSTCDAITGMDQMVYSGCAAPERALMSRAIAANGDDIGYLAAIDSDGTETWQYFYRTNGVSS</sequence>
<evidence type="ECO:0000313" key="2">
    <source>
        <dbReference type="Proteomes" id="UP000813427"/>
    </source>
</evidence>